<dbReference type="EMBL" id="JAIWYP010000013">
    <property type="protein sequence ID" value="KAH3716011.1"/>
    <property type="molecule type" value="Genomic_DNA"/>
</dbReference>
<evidence type="ECO:0008006" key="4">
    <source>
        <dbReference type="Google" id="ProtNLM"/>
    </source>
</evidence>
<reference evidence="2" key="1">
    <citation type="journal article" date="2019" name="bioRxiv">
        <title>The Genome of the Zebra Mussel, Dreissena polymorpha: A Resource for Invasive Species Research.</title>
        <authorList>
            <person name="McCartney M.A."/>
            <person name="Auch B."/>
            <person name="Kono T."/>
            <person name="Mallez S."/>
            <person name="Zhang Y."/>
            <person name="Obille A."/>
            <person name="Becker A."/>
            <person name="Abrahante J.E."/>
            <person name="Garbe J."/>
            <person name="Badalamenti J.P."/>
            <person name="Herman A."/>
            <person name="Mangelson H."/>
            <person name="Liachko I."/>
            <person name="Sullivan S."/>
            <person name="Sone E.D."/>
            <person name="Koren S."/>
            <person name="Silverstein K.A.T."/>
            <person name="Beckman K.B."/>
            <person name="Gohl D.M."/>
        </authorList>
    </citation>
    <scope>NUCLEOTIDE SEQUENCE</scope>
    <source>
        <strain evidence="2">Duluth1</strain>
        <tissue evidence="2">Whole animal</tissue>
    </source>
</reference>
<evidence type="ECO:0000313" key="2">
    <source>
        <dbReference type="EMBL" id="KAH3716011.1"/>
    </source>
</evidence>
<protein>
    <recommendedName>
        <fullName evidence="4">MADF domain-containing protein</fullName>
    </recommendedName>
</protein>
<gene>
    <name evidence="2" type="ORF">DPMN_058727</name>
</gene>
<dbReference type="AlphaFoldDB" id="A0A9D4C2L5"/>
<evidence type="ECO:0000313" key="3">
    <source>
        <dbReference type="Proteomes" id="UP000828390"/>
    </source>
</evidence>
<proteinExistence type="predicted"/>
<feature type="region of interest" description="Disordered" evidence="1">
    <location>
        <begin position="26"/>
        <end position="53"/>
    </location>
</feature>
<accession>A0A9D4C2L5</accession>
<comment type="caution">
    <text evidence="2">The sequence shown here is derived from an EMBL/GenBank/DDBJ whole genome shotgun (WGS) entry which is preliminary data.</text>
</comment>
<organism evidence="2 3">
    <name type="scientific">Dreissena polymorpha</name>
    <name type="common">Zebra mussel</name>
    <name type="synonym">Mytilus polymorpha</name>
    <dbReference type="NCBI Taxonomy" id="45954"/>
    <lineage>
        <taxon>Eukaryota</taxon>
        <taxon>Metazoa</taxon>
        <taxon>Spiralia</taxon>
        <taxon>Lophotrochozoa</taxon>
        <taxon>Mollusca</taxon>
        <taxon>Bivalvia</taxon>
        <taxon>Autobranchia</taxon>
        <taxon>Heteroconchia</taxon>
        <taxon>Euheterodonta</taxon>
        <taxon>Imparidentia</taxon>
        <taxon>Neoheterodontei</taxon>
        <taxon>Myida</taxon>
        <taxon>Dreissenoidea</taxon>
        <taxon>Dreissenidae</taxon>
        <taxon>Dreissena</taxon>
    </lineage>
</organism>
<name>A0A9D4C2L5_DREPO</name>
<reference evidence="2" key="2">
    <citation type="submission" date="2020-11" db="EMBL/GenBank/DDBJ databases">
        <authorList>
            <person name="McCartney M.A."/>
            <person name="Auch B."/>
            <person name="Kono T."/>
            <person name="Mallez S."/>
            <person name="Becker A."/>
            <person name="Gohl D.M."/>
            <person name="Silverstein K.A.T."/>
            <person name="Koren S."/>
            <person name="Bechman K.B."/>
            <person name="Herman A."/>
            <person name="Abrahante J.E."/>
            <person name="Garbe J."/>
        </authorList>
    </citation>
    <scope>NUCLEOTIDE SEQUENCE</scope>
    <source>
        <strain evidence="2">Duluth1</strain>
        <tissue evidence="2">Whole animal</tissue>
    </source>
</reference>
<dbReference type="Proteomes" id="UP000828390">
    <property type="component" value="Unassembled WGS sequence"/>
</dbReference>
<sequence length="233" mass="26532">MSPIPEHRCERNRAWSRIGVIVGEQIEDAPVETPSPQDDAPKKTKFPRTTTTYTDQQKEEILDFLKANPSIYEKRRADYKNMQLKESLWQQQADKMGTKDKNGKASKKSGLSDEVFSATDQWVWDNFQFLVPHIVDVQRRNVVSFKSKIPTSNASFTSQQSTDAGINAVLRIQHEGIPVILAARHPGHTGSKAARSYWQQGMPVILAARHPGHTGSKAYRSYWQHRSFEEILN</sequence>
<evidence type="ECO:0000256" key="1">
    <source>
        <dbReference type="SAM" id="MobiDB-lite"/>
    </source>
</evidence>
<keyword evidence="3" id="KW-1185">Reference proteome</keyword>